<accession>A0AA39QT17</accession>
<evidence type="ECO:0000256" key="3">
    <source>
        <dbReference type="SAM" id="MobiDB-lite"/>
    </source>
</evidence>
<dbReference type="PANTHER" id="PTHR28133">
    <property type="entry name" value="REQUIRED FOR RESPIRATORY GROWTH PROTEIN 7, MITOCHONDRIAL"/>
    <property type="match status" value="1"/>
</dbReference>
<gene>
    <name evidence="4" type="ORF">JMJ35_010068</name>
</gene>
<organism evidence="4 5">
    <name type="scientific">Cladonia borealis</name>
    <dbReference type="NCBI Taxonomy" id="184061"/>
    <lineage>
        <taxon>Eukaryota</taxon>
        <taxon>Fungi</taxon>
        <taxon>Dikarya</taxon>
        <taxon>Ascomycota</taxon>
        <taxon>Pezizomycotina</taxon>
        <taxon>Lecanoromycetes</taxon>
        <taxon>OSLEUM clade</taxon>
        <taxon>Lecanoromycetidae</taxon>
        <taxon>Lecanorales</taxon>
        <taxon>Lecanorineae</taxon>
        <taxon>Cladoniaceae</taxon>
        <taxon>Cladonia</taxon>
    </lineage>
</organism>
<dbReference type="AlphaFoldDB" id="A0AA39QT17"/>
<protein>
    <recommendedName>
        <fullName evidence="6">Required for respiratory growth protein 7, mitochondrial</fullName>
    </recommendedName>
</protein>
<dbReference type="PANTHER" id="PTHR28133:SF1">
    <property type="entry name" value="REQUIRED FOR RESPIRATORY GROWTH PROTEIN 7, MITOCHONDRIAL"/>
    <property type="match status" value="1"/>
</dbReference>
<reference evidence="4" key="1">
    <citation type="submission" date="2023-03" db="EMBL/GenBank/DDBJ databases">
        <title>Complete genome of Cladonia borealis.</title>
        <authorList>
            <person name="Park H."/>
        </authorList>
    </citation>
    <scope>NUCLEOTIDE SEQUENCE</scope>
    <source>
        <strain evidence="4">ANT050790</strain>
    </source>
</reference>
<evidence type="ECO:0000313" key="5">
    <source>
        <dbReference type="Proteomes" id="UP001166286"/>
    </source>
</evidence>
<proteinExistence type="predicted"/>
<feature type="region of interest" description="Disordered" evidence="3">
    <location>
        <begin position="204"/>
        <end position="226"/>
    </location>
</feature>
<name>A0AA39QT17_9LECA</name>
<feature type="compositionally biased region" description="Basic and acidic residues" evidence="3">
    <location>
        <begin position="211"/>
        <end position="226"/>
    </location>
</feature>
<keyword evidence="2" id="KW-0496">Mitochondrion</keyword>
<sequence length="315" mass="34717">MLKYHPIKLPRCRALYNSRYLRSLSTSAILFSQTGPTPVSTKHSDLPTLVPEPSLTALSSLHIGTSYEYLCARTLPLLGFTSLIRTGGRSDRGIDLLAHWTLPSGAQSPSAFDVKNTFQSRKDIRAQNRVIKALIQCKAHARKPSPDMIRELEGAMAGAEREKEGVVGVLCAKREATAGVREAVRRCRRGVVWVMIEDSDEASERGVVGNEKGEEEERSRMKGEKVDGVHEGRVGRIKQILWNEKVGRMLGGGVGAGVRYIPDTVKGKGAWWKEVVLMLDGKVWVPDGLAMEQGQEKLEGVEGLLVDVENRFGTE</sequence>
<keyword evidence="5" id="KW-1185">Reference proteome</keyword>
<dbReference type="EMBL" id="JAFEKC020000023">
    <property type="protein sequence ID" value="KAK0507545.1"/>
    <property type="molecule type" value="Genomic_DNA"/>
</dbReference>
<comment type="caution">
    <text evidence="4">The sequence shown here is derived from an EMBL/GenBank/DDBJ whole genome shotgun (WGS) entry which is preliminary data.</text>
</comment>
<evidence type="ECO:0008006" key="6">
    <source>
        <dbReference type="Google" id="ProtNLM"/>
    </source>
</evidence>
<dbReference type="Proteomes" id="UP001166286">
    <property type="component" value="Unassembled WGS sequence"/>
</dbReference>
<dbReference type="GO" id="GO:0005739">
    <property type="term" value="C:mitochondrion"/>
    <property type="evidence" value="ECO:0007669"/>
    <property type="project" value="UniProtKB-SubCell"/>
</dbReference>
<dbReference type="Pfam" id="PF10356">
    <property type="entry name" value="RRG7"/>
    <property type="match status" value="1"/>
</dbReference>
<evidence type="ECO:0000313" key="4">
    <source>
        <dbReference type="EMBL" id="KAK0507545.1"/>
    </source>
</evidence>
<comment type="subcellular location">
    <subcellularLocation>
        <location evidence="1">Mitochondrion</location>
    </subcellularLocation>
</comment>
<evidence type="ECO:0000256" key="1">
    <source>
        <dbReference type="ARBA" id="ARBA00004173"/>
    </source>
</evidence>
<evidence type="ECO:0000256" key="2">
    <source>
        <dbReference type="ARBA" id="ARBA00023128"/>
    </source>
</evidence>
<dbReference type="InterPro" id="IPR018828">
    <property type="entry name" value="RRG7"/>
</dbReference>